<reference evidence="3" key="1">
    <citation type="submission" date="2014-08" db="EMBL/GenBank/DDBJ databases">
        <authorList>
            <person name="Moulin L."/>
        </authorList>
    </citation>
    <scope>NUCLEOTIDE SEQUENCE [LARGE SCALE GENOMIC DNA]</scope>
</reference>
<evidence type="ECO:0000313" key="3">
    <source>
        <dbReference type="Proteomes" id="UP000045285"/>
    </source>
</evidence>
<organism evidence="2 3">
    <name type="scientific">Mesorhizobium plurifarium</name>
    <dbReference type="NCBI Taxonomy" id="69974"/>
    <lineage>
        <taxon>Bacteria</taxon>
        <taxon>Pseudomonadati</taxon>
        <taxon>Pseudomonadota</taxon>
        <taxon>Alphaproteobacteria</taxon>
        <taxon>Hyphomicrobiales</taxon>
        <taxon>Phyllobacteriaceae</taxon>
        <taxon>Mesorhizobium</taxon>
    </lineage>
</organism>
<keyword evidence="3" id="KW-1185">Reference proteome</keyword>
<feature type="region of interest" description="Disordered" evidence="1">
    <location>
        <begin position="68"/>
        <end position="92"/>
    </location>
</feature>
<proteinExistence type="predicted"/>
<dbReference type="Proteomes" id="UP000045285">
    <property type="component" value="Unassembled WGS sequence"/>
</dbReference>
<sequence>MIVERANIEFLPIRSIEGEPESTAFVPLERSSLFEIFSGPDHAEALTPLSIDIRARLARDRFEQRHCGSGFRRKGNDSSRVTVSGTNPASIL</sequence>
<feature type="compositionally biased region" description="Polar residues" evidence="1">
    <location>
        <begin position="78"/>
        <end position="92"/>
    </location>
</feature>
<dbReference type="AlphaFoldDB" id="A0A090EXT2"/>
<dbReference type="EMBL" id="CCMZ01000003">
    <property type="protein sequence ID" value="CDX11898.1"/>
    <property type="molecule type" value="Genomic_DNA"/>
</dbReference>
<protein>
    <submittedName>
        <fullName evidence="2">Uncharacterized protein</fullName>
    </submittedName>
</protein>
<evidence type="ECO:0000313" key="2">
    <source>
        <dbReference type="EMBL" id="CDX11898.1"/>
    </source>
</evidence>
<name>A0A090EXT2_MESPL</name>
<gene>
    <name evidence="2" type="ORF">MPL3356_110220</name>
</gene>
<accession>A0A090EXT2</accession>
<evidence type="ECO:0000256" key="1">
    <source>
        <dbReference type="SAM" id="MobiDB-lite"/>
    </source>
</evidence>